<evidence type="ECO:0000256" key="3">
    <source>
        <dbReference type="ARBA" id="ARBA00022801"/>
    </source>
</evidence>
<evidence type="ECO:0000256" key="5">
    <source>
        <dbReference type="ARBA" id="ARBA00023239"/>
    </source>
</evidence>
<feature type="compositionally biased region" description="Basic residues" evidence="9">
    <location>
        <begin position="8"/>
        <end position="18"/>
    </location>
</feature>
<keyword evidence="8" id="KW-0539">Nucleus</keyword>
<comment type="similarity">
    <text evidence="1 8">Belongs to the Nth/MutY family.</text>
</comment>
<dbReference type="FunFam" id="1.10.340.30:FF:000001">
    <property type="entry name" value="Endonuclease III"/>
    <property type="match status" value="1"/>
</dbReference>
<dbReference type="PROSITE" id="PS01155">
    <property type="entry name" value="ENDONUCLEASE_III_2"/>
    <property type="match status" value="1"/>
</dbReference>
<dbReference type="GO" id="GO:0005739">
    <property type="term" value="C:mitochondrion"/>
    <property type="evidence" value="ECO:0007669"/>
    <property type="project" value="UniProtKB-SubCell"/>
</dbReference>
<name>A0A067TSS8_GALM3</name>
<feature type="region of interest" description="Disordered" evidence="9">
    <location>
        <begin position="1"/>
        <end position="20"/>
    </location>
</feature>
<dbReference type="PANTHER" id="PTHR43286">
    <property type="entry name" value="ENDONUCLEASE III-LIKE PROTEIN 1"/>
    <property type="match status" value="1"/>
</dbReference>
<keyword evidence="12" id="KW-1185">Reference proteome</keyword>
<gene>
    <name evidence="8" type="primary">NTH1</name>
    <name evidence="11" type="ORF">GALMADRAFT_59471</name>
</gene>
<evidence type="ECO:0000256" key="9">
    <source>
        <dbReference type="SAM" id="MobiDB-lite"/>
    </source>
</evidence>
<dbReference type="GO" id="GO:0005634">
    <property type="term" value="C:nucleus"/>
    <property type="evidence" value="ECO:0007669"/>
    <property type="project" value="UniProtKB-SubCell"/>
</dbReference>
<dbReference type="SMART" id="SM00478">
    <property type="entry name" value="ENDO3c"/>
    <property type="match status" value="1"/>
</dbReference>
<keyword evidence="4 8" id="KW-0234">DNA repair</keyword>
<dbReference type="InterPro" id="IPR011257">
    <property type="entry name" value="DNA_glycosylase"/>
</dbReference>
<evidence type="ECO:0000313" key="11">
    <source>
        <dbReference type="EMBL" id="KDR82003.1"/>
    </source>
</evidence>
<feature type="domain" description="HhH-GPD" evidence="10">
    <location>
        <begin position="72"/>
        <end position="225"/>
    </location>
</feature>
<dbReference type="Gene3D" id="1.10.1670.10">
    <property type="entry name" value="Helix-hairpin-Helix base-excision DNA repair enzymes (C-terminal)"/>
    <property type="match status" value="1"/>
</dbReference>
<evidence type="ECO:0000313" key="12">
    <source>
        <dbReference type="Proteomes" id="UP000027222"/>
    </source>
</evidence>
<comment type="function">
    <text evidence="8">Bifunctional DNA N-glycosylase with associated apurinic/apyrimidinic (AP) lyase function that catalyzes the first step in base excision repair (BER), the primary repair pathway for the repair of oxidative DNA damage. The DNA N-glycosylase activity releases the damaged DNA base from DNA by cleaving the N-glycosidic bond, leaving an AP site. The AP lyase activity cleaves the phosphodiester bond 3' to the AP site by a beta-elimination. Primarily recognizes and repairs oxidative base damage of pyrimidines.</text>
</comment>
<dbReference type="InterPro" id="IPR023170">
    <property type="entry name" value="HhH_base_excis_C"/>
</dbReference>
<dbReference type="EC" id="3.2.2.-" evidence="8"/>
<keyword evidence="3 8" id="KW-0378">Hydrolase</keyword>
<evidence type="ECO:0000256" key="6">
    <source>
        <dbReference type="ARBA" id="ARBA00023295"/>
    </source>
</evidence>
<dbReference type="HOGENOM" id="CLU_012862_4_2_1"/>
<evidence type="ECO:0000256" key="7">
    <source>
        <dbReference type="ARBA" id="ARBA00044632"/>
    </source>
</evidence>
<evidence type="ECO:0000256" key="4">
    <source>
        <dbReference type="ARBA" id="ARBA00023204"/>
    </source>
</evidence>
<dbReference type="OrthoDB" id="2099276at2759"/>
<dbReference type="GO" id="GO:0003677">
    <property type="term" value="F:DNA binding"/>
    <property type="evidence" value="ECO:0007669"/>
    <property type="project" value="UniProtKB-UniRule"/>
</dbReference>
<dbReference type="InterPro" id="IPR030841">
    <property type="entry name" value="NTH1"/>
</dbReference>
<dbReference type="Pfam" id="PF00633">
    <property type="entry name" value="HHH"/>
    <property type="match status" value="1"/>
</dbReference>
<dbReference type="HAMAP" id="MF_03183">
    <property type="entry name" value="Endonuclease_III_Nth"/>
    <property type="match status" value="1"/>
</dbReference>
<evidence type="ECO:0000256" key="2">
    <source>
        <dbReference type="ARBA" id="ARBA00022763"/>
    </source>
</evidence>
<dbReference type="PANTHER" id="PTHR43286:SF1">
    <property type="entry name" value="ENDONUCLEASE III-LIKE PROTEIN 1"/>
    <property type="match status" value="1"/>
</dbReference>
<accession>A0A067TSS8</accession>
<dbReference type="InterPro" id="IPR000445">
    <property type="entry name" value="HhH_motif"/>
</dbReference>
<dbReference type="STRING" id="685588.A0A067TSS8"/>
<dbReference type="Proteomes" id="UP000027222">
    <property type="component" value="Unassembled WGS sequence"/>
</dbReference>
<keyword evidence="5 8" id="KW-0456">Lyase</keyword>
<dbReference type="AlphaFoldDB" id="A0A067TSS8"/>
<proteinExistence type="inferred from homology"/>
<dbReference type="Gene3D" id="1.10.340.30">
    <property type="entry name" value="Hypothetical protein, domain 2"/>
    <property type="match status" value="1"/>
</dbReference>
<reference evidence="12" key="1">
    <citation type="journal article" date="2014" name="Proc. Natl. Acad. Sci. U.S.A.">
        <title>Extensive sampling of basidiomycete genomes demonstrates inadequacy of the white-rot/brown-rot paradigm for wood decay fungi.</title>
        <authorList>
            <person name="Riley R."/>
            <person name="Salamov A.A."/>
            <person name="Brown D.W."/>
            <person name="Nagy L.G."/>
            <person name="Floudas D."/>
            <person name="Held B.W."/>
            <person name="Levasseur A."/>
            <person name="Lombard V."/>
            <person name="Morin E."/>
            <person name="Otillar R."/>
            <person name="Lindquist E.A."/>
            <person name="Sun H."/>
            <person name="LaButti K.M."/>
            <person name="Schmutz J."/>
            <person name="Jabbour D."/>
            <person name="Luo H."/>
            <person name="Baker S.E."/>
            <person name="Pisabarro A.G."/>
            <person name="Walton J.D."/>
            <person name="Blanchette R.A."/>
            <person name="Henrissat B."/>
            <person name="Martin F."/>
            <person name="Cullen D."/>
            <person name="Hibbett D.S."/>
            <person name="Grigoriev I.V."/>
        </authorList>
    </citation>
    <scope>NUCLEOTIDE SEQUENCE [LARGE SCALE GENOMIC DNA]</scope>
    <source>
        <strain evidence="12">CBS 339.88</strain>
    </source>
</reference>
<dbReference type="InterPro" id="IPR004036">
    <property type="entry name" value="Endonuclease-III-like_CS2"/>
</dbReference>
<comment type="catalytic activity">
    <reaction evidence="7 8">
        <text>2'-deoxyribonucleotide-(2'-deoxyribose 5'-phosphate)-2'-deoxyribonucleotide-DNA = a 3'-end 2'-deoxyribonucleotide-(2,3-dehydro-2,3-deoxyribose 5'-phosphate)-DNA + a 5'-end 5'-phospho-2'-deoxyribonucleoside-DNA + H(+)</text>
        <dbReference type="Rhea" id="RHEA:66592"/>
        <dbReference type="Rhea" id="RHEA-COMP:13180"/>
        <dbReference type="Rhea" id="RHEA-COMP:16897"/>
        <dbReference type="Rhea" id="RHEA-COMP:17067"/>
        <dbReference type="ChEBI" id="CHEBI:15378"/>
        <dbReference type="ChEBI" id="CHEBI:136412"/>
        <dbReference type="ChEBI" id="CHEBI:157695"/>
        <dbReference type="ChEBI" id="CHEBI:167181"/>
        <dbReference type="EC" id="4.2.99.18"/>
    </reaction>
</comment>
<organism evidence="11 12">
    <name type="scientific">Galerina marginata (strain CBS 339.88)</name>
    <dbReference type="NCBI Taxonomy" id="685588"/>
    <lineage>
        <taxon>Eukaryota</taxon>
        <taxon>Fungi</taxon>
        <taxon>Dikarya</taxon>
        <taxon>Basidiomycota</taxon>
        <taxon>Agaricomycotina</taxon>
        <taxon>Agaricomycetes</taxon>
        <taxon>Agaricomycetidae</taxon>
        <taxon>Agaricales</taxon>
        <taxon>Agaricineae</taxon>
        <taxon>Strophariaceae</taxon>
        <taxon>Galerina</taxon>
    </lineage>
</organism>
<keyword evidence="2 8" id="KW-0227">DNA damage</keyword>
<evidence type="ECO:0000256" key="8">
    <source>
        <dbReference type="HAMAP-Rule" id="MF_03183"/>
    </source>
</evidence>
<dbReference type="GO" id="GO:0006289">
    <property type="term" value="P:nucleotide-excision repair"/>
    <property type="evidence" value="ECO:0007669"/>
    <property type="project" value="TreeGrafter"/>
</dbReference>
<dbReference type="GO" id="GO:0140078">
    <property type="term" value="F:class I DNA-(apurinic or apyrimidinic site) endonuclease activity"/>
    <property type="evidence" value="ECO:0007669"/>
    <property type="project" value="UniProtKB-EC"/>
</dbReference>
<keyword evidence="8" id="KW-0496">Mitochondrion</keyword>
<sequence length="289" mass="32066">MTSTPKATHAKSPKKVKSVPKVPANWRETYGIIKEMRSRFEAPVDTMGCQRAQMEESDPRNRRYSTLVSLMLSSQTTDVVQFAAMAKLRTALGGSISIEAMIAAPAEVISEAIASVGFWRKKTVYLQDAAKKLRDEFNSDVPNTVDGLCSLPGVGPKMAYLTLQIAWNRYDGIGVDVHVHRITNLLGWHDPPTKTPEETRRNLESWLPQELYGDINHMMVGFGQASIVICVSSSPRCDVCDLSTKGLCPSARTVTSKKRKAIVFSKVKESPPKVEITLEAEERKFILNP</sequence>
<dbReference type="EC" id="4.2.99.18" evidence="8"/>
<evidence type="ECO:0000256" key="1">
    <source>
        <dbReference type="ARBA" id="ARBA00008343"/>
    </source>
</evidence>
<dbReference type="GO" id="GO:0006285">
    <property type="term" value="P:base-excision repair, AP site formation"/>
    <property type="evidence" value="ECO:0007669"/>
    <property type="project" value="UniProtKB-UniRule"/>
</dbReference>
<protein>
    <recommendedName>
        <fullName evidence="8">Endonuclease III homolog</fullName>
        <ecNumber evidence="8">3.2.2.-</ecNumber>
        <ecNumber evidence="8">4.2.99.18</ecNumber>
    </recommendedName>
    <alternativeName>
        <fullName evidence="8">Bifunctional DNA N-glycosylase/DNA-(apurinic or apyrimidinic site) lyase</fullName>
        <shortName evidence="8">DNA glycosylase/AP lyase</shortName>
    </alternativeName>
</protein>
<dbReference type="InterPro" id="IPR003265">
    <property type="entry name" value="HhH-GPD_domain"/>
</dbReference>
<comment type="caution">
    <text evidence="8">Lacks conserved residue(s) required for the propagation of feature annotation.</text>
</comment>
<keyword evidence="6 8" id="KW-0326">Glycosidase</keyword>
<dbReference type="Pfam" id="PF00730">
    <property type="entry name" value="HhH-GPD"/>
    <property type="match status" value="1"/>
</dbReference>
<dbReference type="GO" id="GO:0000703">
    <property type="term" value="F:oxidized pyrimidine nucleobase lesion DNA N-glycosylase activity"/>
    <property type="evidence" value="ECO:0007669"/>
    <property type="project" value="UniProtKB-UniRule"/>
</dbReference>
<dbReference type="CDD" id="cd00056">
    <property type="entry name" value="ENDO3c"/>
    <property type="match status" value="1"/>
</dbReference>
<evidence type="ECO:0000259" key="10">
    <source>
        <dbReference type="SMART" id="SM00478"/>
    </source>
</evidence>
<dbReference type="EMBL" id="KL142370">
    <property type="protein sequence ID" value="KDR82003.1"/>
    <property type="molecule type" value="Genomic_DNA"/>
</dbReference>
<comment type="subcellular location">
    <subcellularLocation>
        <location evidence="8">Nucleus</location>
    </subcellularLocation>
    <subcellularLocation>
        <location evidence="8">Mitochondrion</location>
    </subcellularLocation>
</comment>
<dbReference type="SUPFAM" id="SSF48150">
    <property type="entry name" value="DNA-glycosylase"/>
    <property type="match status" value="1"/>
</dbReference>